<gene>
    <name evidence="4" type="ORF">BE221DRAFT_189697</name>
    <name evidence="3" type="ORF">OT_ostta06g02840</name>
</gene>
<sequence length="569" mass="60962">MSSSAPARARARARARAMRSDGCAAMDNQNQRKRGHRARCRATSTSSAPDVVVIGSGIGGLTAAAMLAHYGRKVVVVESHYAVGGAAHGFSRKTERGEFKFDTGPSFFAGLTKPNALNPLASVFRLLGEEIETVSYDPLGTFHIEPDAPGLRRHADLGKLVSEVGRFSPKGAKELERAVPKIRKMYESLSGLPTTALRADWKVALMIGSRYMKAMAGLGPYSGVLPQPTVKLLDFLDIKDPWMRYLADLECFLLSGVDASGTVSAEFAAVFGASDNLGVSEFPRGGAEEIAKALQRGLEKNGGEVRLRTHVDKIIVENGAAVGVQLANGKGEIRAPIVLSNASVWDTYGKLLPRGAMPESELKTAMETPYSESFMHLHLGIDGAGLDFSHTGGHHVVVLDKSKPVSEPGNVCMISIATVWEPNMAPEGCHCVHAYTMEPFEGWEELKASDKPAYEARKKEASDKLYVALERVVPDIRSRVLLELVASPATHKSWLRRHKGTYGAAIRAPSMFPGPAVSGIRNLYRVGDSVAPGVGVPAAAGSGVIAANTLASLAEHFDAQDRMDVLNAR</sequence>
<dbReference type="STRING" id="70448.A0A090M2F3"/>
<dbReference type="EMBL" id="CAID01000006">
    <property type="protein sequence ID" value="CEF98405.1"/>
    <property type="molecule type" value="Genomic_DNA"/>
</dbReference>
<feature type="region of interest" description="Disordered" evidence="1">
    <location>
        <begin position="1"/>
        <end position="20"/>
    </location>
</feature>
<dbReference type="InParanoid" id="A0A090M2F3"/>
<accession>A0A454XLP5</accession>
<dbReference type="GO" id="GO:0016853">
    <property type="term" value="F:isomerase activity"/>
    <property type="evidence" value="ECO:0007669"/>
    <property type="project" value="UniProtKB-KW"/>
</dbReference>
<dbReference type="Proteomes" id="UP000195557">
    <property type="component" value="Unassembled WGS sequence"/>
</dbReference>
<reference evidence="4" key="3">
    <citation type="submission" date="2017-04" db="EMBL/GenBank/DDBJ databases">
        <title>Population genomics of picophytoplankton unveils novel chromosome hypervariability.</title>
        <authorList>
            <consortium name="DOE Joint Genome Institute"/>
            <person name="Blanc-Mathieu R."/>
            <person name="Krasovec M."/>
            <person name="Hebrard M."/>
            <person name="Yau S."/>
            <person name="Desgranges E."/>
            <person name="Martin J."/>
            <person name="Schackwitz W."/>
            <person name="Kuo A."/>
            <person name="Salin G."/>
            <person name="Donnadieu C."/>
            <person name="Desdevises Y."/>
            <person name="Sanchez-Ferandin S."/>
            <person name="Moreau H."/>
            <person name="Rivals E."/>
            <person name="Grigoriev I.V."/>
            <person name="Grimsley N."/>
            <person name="Eyre-Walker A."/>
            <person name="Piganeau G."/>
        </authorList>
    </citation>
    <scope>NUCLEOTIDE SEQUENCE [LARGE SCALE GENOMIC DNA]</scope>
    <source>
        <strain evidence="4">RCC 1115</strain>
    </source>
</reference>
<dbReference type="AlphaFoldDB" id="A0A090M2F3"/>
<name>A0A090M2F3_OSTTA</name>
<dbReference type="GO" id="GO:0016116">
    <property type="term" value="P:carotenoid metabolic process"/>
    <property type="evidence" value="ECO:0007669"/>
    <property type="project" value="InterPro"/>
</dbReference>
<dbReference type="InterPro" id="IPR045892">
    <property type="entry name" value="CrtISO-like"/>
</dbReference>
<evidence type="ECO:0000313" key="3">
    <source>
        <dbReference type="EMBL" id="CEF98405.1"/>
    </source>
</evidence>
<dbReference type="Pfam" id="PF01593">
    <property type="entry name" value="Amino_oxidase"/>
    <property type="match status" value="1"/>
</dbReference>
<feature type="domain" description="Amine oxidase" evidence="2">
    <location>
        <begin position="58"/>
        <end position="549"/>
    </location>
</feature>
<dbReference type="InterPro" id="IPR036188">
    <property type="entry name" value="FAD/NAD-bd_sf"/>
</dbReference>
<dbReference type="OrthoDB" id="7777654at2759"/>
<protein>
    <submittedName>
        <fullName evidence="3">Carotene isomerase</fullName>
    </submittedName>
    <submittedName>
        <fullName evidence="4">Phytoene dehydrogenase</fullName>
    </submittedName>
</protein>
<keyword evidence="3" id="KW-0413">Isomerase</keyword>
<evidence type="ECO:0000256" key="1">
    <source>
        <dbReference type="SAM" id="MobiDB-lite"/>
    </source>
</evidence>
<accession>A0A090M2F3</accession>
<dbReference type="PANTHER" id="PTHR46313:SF3">
    <property type="entry name" value="PROLYCOPENE ISOMERASE, CHLOROPLASTIC"/>
    <property type="match status" value="1"/>
</dbReference>
<dbReference type="PANTHER" id="PTHR46313">
    <property type="match status" value="1"/>
</dbReference>
<evidence type="ECO:0000313" key="5">
    <source>
        <dbReference type="Proteomes" id="UP000009170"/>
    </source>
</evidence>
<dbReference type="GO" id="GO:0016491">
    <property type="term" value="F:oxidoreductase activity"/>
    <property type="evidence" value="ECO:0007669"/>
    <property type="project" value="InterPro"/>
</dbReference>
<accession>A0A1Y5IJT6</accession>
<dbReference type="Gene3D" id="3.50.50.60">
    <property type="entry name" value="FAD/NAD(P)-binding domain"/>
    <property type="match status" value="2"/>
</dbReference>
<evidence type="ECO:0000313" key="4">
    <source>
        <dbReference type="EMBL" id="OUS48404.1"/>
    </source>
</evidence>
<organism evidence="3 5">
    <name type="scientific">Ostreococcus tauri</name>
    <name type="common">Marine green alga</name>
    <dbReference type="NCBI Taxonomy" id="70448"/>
    <lineage>
        <taxon>Eukaryota</taxon>
        <taxon>Viridiplantae</taxon>
        <taxon>Chlorophyta</taxon>
        <taxon>Mamiellophyceae</taxon>
        <taxon>Mamiellales</taxon>
        <taxon>Bathycoccaceae</taxon>
        <taxon>Ostreococcus</taxon>
    </lineage>
</organism>
<keyword evidence="5" id="KW-1185">Reference proteome</keyword>
<dbReference type="InterPro" id="IPR002937">
    <property type="entry name" value="Amino_oxidase"/>
</dbReference>
<evidence type="ECO:0000259" key="2">
    <source>
        <dbReference type="Pfam" id="PF01593"/>
    </source>
</evidence>
<reference evidence="3" key="2">
    <citation type="journal article" date="2014" name="BMC Genomics">
        <title>An improved genome of the model marine alga Ostreococcus tauri unfolds by assessing Illumina de novo assemblies.</title>
        <authorList>
            <person name="Blanc-Mathieu R."/>
            <person name="Verhelst B."/>
            <person name="Derelle E."/>
            <person name="Rombauts S."/>
            <person name="Bouget F.Y."/>
            <person name="Carre I."/>
            <person name="Chateau A."/>
            <person name="Eyre-Walker A."/>
            <person name="Grimsley N."/>
            <person name="Moreau H."/>
            <person name="Piegu B."/>
            <person name="Rivals E."/>
            <person name="Schackwitz W."/>
            <person name="Van de Peer Y."/>
            <person name="Piganeau G."/>
        </authorList>
    </citation>
    <scope>NUCLEOTIDE SEQUENCE</scope>
    <source>
        <strain evidence="3">RCC4221</strain>
    </source>
</reference>
<dbReference type="EMBL" id="KZ155774">
    <property type="protein sequence ID" value="OUS48404.1"/>
    <property type="molecule type" value="Genomic_DNA"/>
</dbReference>
<dbReference type="SUPFAM" id="SSF51905">
    <property type="entry name" value="FAD/NAD(P)-binding domain"/>
    <property type="match status" value="1"/>
</dbReference>
<dbReference type="Proteomes" id="UP000009170">
    <property type="component" value="Unassembled WGS sequence"/>
</dbReference>
<reference evidence="3 5" key="1">
    <citation type="journal article" date="2006" name="Proc. Natl. Acad. Sci. U.S.A.">
        <title>Genome analysis of the smallest free-living eukaryote Ostreococcus tauri unveils many unique features.</title>
        <authorList>
            <person name="Derelle E."/>
            <person name="Ferraz C."/>
            <person name="Rombauts S."/>
            <person name="Rouze P."/>
            <person name="Worden A.Z."/>
            <person name="Robbens S."/>
            <person name="Partensky F."/>
            <person name="Degroeve S."/>
            <person name="Echeynie S."/>
            <person name="Cooke R."/>
            <person name="Saeys Y."/>
            <person name="Wuyts J."/>
            <person name="Jabbari K."/>
            <person name="Bowler C."/>
            <person name="Panaud O."/>
            <person name="Piegu B."/>
            <person name="Ball S.G."/>
            <person name="Ral J.-P."/>
            <person name="Bouget F.-Y."/>
            <person name="Piganeau G."/>
            <person name="De Baets B."/>
            <person name="Picard A."/>
            <person name="Delseny M."/>
            <person name="Demaille J."/>
            <person name="Van de Peer Y."/>
            <person name="Moreau H."/>
        </authorList>
    </citation>
    <scope>NUCLEOTIDE SEQUENCE [LARGE SCALE GENOMIC DNA]</scope>
    <source>
        <strain evidence="3 5">OTTH0595</strain>
    </source>
</reference>
<proteinExistence type="predicted"/>